<name>A0A1L8GL28_XENLA</name>
<evidence type="ECO:0000256" key="8">
    <source>
        <dbReference type="SAM" id="MobiDB-lite"/>
    </source>
</evidence>
<comment type="similarity">
    <text evidence="2">Belongs to the CFAP157 family.</text>
</comment>
<dbReference type="PANTHER" id="PTHR31954">
    <property type="entry name" value="CILIA- AND FLAGELLA-ASSOCIATED PROTEIN 157"/>
    <property type="match status" value="1"/>
</dbReference>
<feature type="coiled-coil region" evidence="7">
    <location>
        <begin position="79"/>
        <end position="173"/>
    </location>
</feature>
<evidence type="ECO:0000256" key="3">
    <source>
        <dbReference type="ARBA" id="ARBA00014087"/>
    </source>
</evidence>
<evidence type="ECO:0000256" key="5">
    <source>
        <dbReference type="ARBA" id="ARBA00023069"/>
    </source>
</evidence>
<dbReference type="Proteomes" id="UP000186698">
    <property type="component" value="Chromosome 4L"/>
</dbReference>
<dbReference type="Bgee" id="108714089">
    <property type="expression patterns" value="Expressed in testis and 13 other cell types or tissues"/>
</dbReference>
<comment type="subcellular location">
    <subcellularLocation>
        <location evidence="1">Cell projection</location>
        <location evidence="1">Cilium</location>
    </subcellularLocation>
</comment>
<organism evidence="9 10">
    <name type="scientific">Xenopus laevis</name>
    <name type="common">African clawed frog</name>
    <dbReference type="NCBI Taxonomy" id="8355"/>
    <lineage>
        <taxon>Eukaryota</taxon>
        <taxon>Metazoa</taxon>
        <taxon>Chordata</taxon>
        <taxon>Craniata</taxon>
        <taxon>Vertebrata</taxon>
        <taxon>Euteleostomi</taxon>
        <taxon>Amphibia</taxon>
        <taxon>Batrachia</taxon>
        <taxon>Anura</taxon>
        <taxon>Pipoidea</taxon>
        <taxon>Pipidae</taxon>
        <taxon>Xenopodinae</taxon>
        <taxon>Xenopus</taxon>
        <taxon>Xenopus</taxon>
    </lineage>
</organism>
<accession>A0A1L8GL28</accession>
<evidence type="ECO:0000256" key="7">
    <source>
        <dbReference type="SAM" id="Coils"/>
    </source>
</evidence>
<dbReference type="GO" id="GO:0008017">
    <property type="term" value="F:microtubule binding"/>
    <property type="evidence" value="ECO:0000318"/>
    <property type="project" value="GO_Central"/>
</dbReference>
<proteinExistence type="inferred from homology"/>
<evidence type="ECO:0000313" key="11">
    <source>
        <dbReference type="Xenbase" id="XB-GENE-17337044"/>
    </source>
</evidence>
<dbReference type="OMA" id="KIKSLCR"/>
<sequence>MPPKKKGKRGASSKTKEKEAVKVVSEGISEQTKECYEVQIRDLEGRLERYQSKWDEICAKEHLKESQYEKLSNDKKEIVSFLKRTLNQRMDEIADLNDQLLGLQQAKDAEKDAYEAQLAQVRHELQDTKERLTSENMLLAGKLASLEEFRVQKEELMGKFATLEEKLKDQEQEHKETMYILEKKAVLDKDRLKKEMVQRVSTVAAEFRRESNNQMAETTKRAIRENVSISLQLSKMSDKSIELISENDLLKDRNSELTKQLEVLEENEKELVKNNLSNQKVIRMLTDKCQQQQETLDLLEHTQHALNELQSEQHNLKHESQQLKQKLLSFENELHKTTQDKEGLSRQLEEEKQRRLAVDMILSQAAASLKDMLLQKHGEDETEMMQLERRNKMLQQLQLLLDSSATLGLGSSLHEFETKQGHSLKSPKANRQPVSPILKGPGVTAHYRIGDLGLVPRQDLSNAVLSKTGMLSKITKLGPLRGTSGMSKELLSWTQEEKQIKQPALPDISAGPPSKTLLMAK</sequence>
<dbReference type="GO" id="GO:0036064">
    <property type="term" value="C:ciliary basal body"/>
    <property type="evidence" value="ECO:0000318"/>
    <property type="project" value="GO_Central"/>
</dbReference>
<dbReference type="RefSeq" id="XP_018113459.1">
    <property type="nucleotide sequence ID" value="XM_018257970.2"/>
</dbReference>
<evidence type="ECO:0000256" key="2">
    <source>
        <dbReference type="ARBA" id="ARBA00010841"/>
    </source>
</evidence>
<dbReference type="PaxDb" id="8355-A0A1L8GL28"/>
<feature type="region of interest" description="Disordered" evidence="8">
    <location>
        <begin position="1"/>
        <end position="20"/>
    </location>
</feature>
<dbReference type="OrthoDB" id="166611at2759"/>
<evidence type="ECO:0000256" key="6">
    <source>
        <dbReference type="ARBA" id="ARBA00023273"/>
    </source>
</evidence>
<feature type="compositionally biased region" description="Basic residues" evidence="8">
    <location>
        <begin position="1"/>
        <end position="11"/>
    </location>
</feature>
<dbReference type="InterPro" id="IPR038844">
    <property type="entry name" value="CFAP157"/>
</dbReference>
<dbReference type="KEGG" id="xla:108714089"/>
<dbReference type="PANTHER" id="PTHR31954:SF1">
    <property type="entry name" value="CILIA- AND FLAGELLA-ASSOCIATED PROTEIN 157"/>
    <property type="match status" value="1"/>
</dbReference>
<dbReference type="CTD" id="108714089"/>
<dbReference type="AlphaFoldDB" id="A0A1L8GL28"/>
<evidence type="ECO:0000256" key="4">
    <source>
        <dbReference type="ARBA" id="ARBA00023054"/>
    </source>
</evidence>
<keyword evidence="4 7" id="KW-0175">Coiled coil</keyword>
<protein>
    <recommendedName>
        <fullName evidence="3">Cilia- and flagella-associated protein 157</fullName>
    </recommendedName>
</protein>
<dbReference type="GeneID" id="108714089"/>
<keyword evidence="10" id="KW-0282">Flagellum</keyword>
<keyword evidence="6" id="KW-0966">Cell projection</keyword>
<evidence type="ECO:0000313" key="10">
    <source>
        <dbReference type="RefSeq" id="XP_018113459.1"/>
    </source>
</evidence>
<evidence type="ECO:0000313" key="9">
    <source>
        <dbReference type="Proteomes" id="UP000186698"/>
    </source>
</evidence>
<dbReference type="Xenbase" id="XB-GENE-17337044">
    <property type="gene designation" value="cfap157.L"/>
</dbReference>
<gene>
    <name evidence="10 11" type="primary">cfap157.L</name>
</gene>
<reference evidence="10" key="1">
    <citation type="submission" date="2025-08" db="UniProtKB">
        <authorList>
            <consortium name="RefSeq"/>
        </authorList>
    </citation>
    <scope>IDENTIFICATION</scope>
    <source>
        <strain evidence="10">J_2021</strain>
        <tissue evidence="10">Erythrocytes</tissue>
    </source>
</reference>
<dbReference type="GO" id="GO:0007288">
    <property type="term" value="P:sperm axoneme assembly"/>
    <property type="evidence" value="ECO:0000318"/>
    <property type="project" value="GO_Central"/>
</dbReference>
<evidence type="ECO:0000256" key="1">
    <source>
        <dbReference type="ARBA" id="ARBA00004138"/>
    </source>
</evidence>
<feature type="region of interest" description="Disordered" evidence="8">
    <location>
        <begin position="501"/>
        <end position="521"/>
    </location>
</feature>
<feature type="coiled-coil region" evidence="7">
    <location>
        <begin position="247"/>
        <end position="354"/>
    </location>
</feature>
<keyword evidence="9" id="KW-1185">Reference proteome</keyword>
<keyword evidence="5" id="KW-0969">Cilium</keyword>
<dbReference type="AGR" id="Xenbase:XB-GENE-17337044"/>